<accession>C1MIA8</accession>
<dbReference type="Proteomes" id="UP000001876">
    <property type="component" value="Unassembled WGS sequence"/>
</dbReference>
<feature type="region of interest" description="Disordered" evidence="1">
    <location>
        <begin position="144"/>
        <end position="163"/>
    </location>
</feature>
<dbReference type="Gene3D" id="1.25.40.10">
    <property type="entry name" value="Tetratricopeptide repeat domain"/>
    <property type="match status" value="1"/>
</dbReference>
<proteinExistence type="predicted"/>
<dbReference type="Pfam" id="PF13181">
    <property type="entry name" value="TPR_8"/>
    <property type="match status" value="1"/>
</dbReference>
<dbReference type="GO" id="GO:0015995">
    <property type="term" value="P:chlorophyll biosynthetic process"/>
    <property type="evidence" value="ECO:0007669"/>
    <property type="project" value="InterPro"/>
</dbReference>
<dbReference type="PANTHER" id="PTHR47310">
    <property type="entry name" value="PROTEIN FLUORESCENT IN BLUE LIGHT, CHLOROPLASTIC"/>
    <property type="match status" value="1"/>
</dbReference>
<dbReference type="RefSeq" id="XP_003055096.1">
    <property type="nucleotide sequence ID" value="XM_003055050.1"/>
</dbReference>
<dbReference type="SUPFAM" id="SSF48452">
    <property type="entry name" value="TPR-like"/>
    <property type="match status" value="1"/>
</dbReference>
<gene>
    <name evidence="2" type="ORF">MICPUCDRAFT_50501</name>
</gene>
<reference evidence="2 3" key="1">
    <citation type="journal article" date="2009" name="Science">
        <title>Green evolution and dynamic adaptations revealed by genomes of the marine picoeukaryotes Micromonas.</title>
        <authorList>
            <person name="Worden A.Z."/>
            <person name="Lee J.H."/>
            <person name="Mock T."/>
            <person name="Rouze P."/>
            <person name="Simmons M.P."/>
            <person name="Aerts A.L."/>
            <person name="Allen A.E."/>
            <person name="Cuvelier M.L."/>
            <person name="Derelle E."/>
            <person name="Everett M.V."/>
            <person name="Foulon E."/>
            <person name="Grimwood J."/>
            <person name="Gundlach H."/>
            <person name="Henrissat B."/>
            <person name="Napoli C."/>
            <person name="McDonald S.M."/>
            <person name="Parker M.S."/>
            <person name="Rombauts S."/>
            <person name="Salamov A."/>
            <person name="Von Dassow P."/>
            <person name="Badger J.H."/>
            <person name="Coutinho P.M."/>
            <person name="Demir E."/>
            <person name="Dubchak I."/>
            <person name="Gentemann C."/>
            <person name="Eikrem W."/>
            <person name="Gready J.E."/>
            <person name="John U."/>
            <person name="Lanier W."/>
            <person name="Lindquist E.A."/>
            <person name="Lucas S."/>
            <person name="Mayer K.F."/>
            <person name="Moreau H."/>
            <person name="Not F."/>
            <person name="Otillar R."/>
            <person name="Panaud O."/>
            <person name="Pangilinan J."/>
            <person name="Paulsen I."/>
            <person name="Piegu B."/>
            <person name="Poliakov A."/>
            <person name="Robbens S."/>
            <person name="Schmutz J."/>
            <person name="Toulza E."/>
            <person name="Wyss T."/>
            <person name="Zelensky A."/>
            <person name="Zhou K."/>
            <person name="Armbrust E.V."/>
            <person name="Bhattacharya D."/>
            <person name="Goodenough U.W."/>
            <person name="Van de Peer Y."/>
            <person name="Grigoriev I.V."/>
        </authorList>
    </citation>
    <scope>NUCLEOTIDE SEQUENCE [LARGE SCALE GENOMIC DNA]</scope>
    <source>
        <strain evidence="2 3">CCMP1545</strain>
    </source>
</reference>
<name>C1MIA8_MICPC</name>
<sequence>MSALVASSSSSARARAVASRKAALSTRRQIRRPVAARAAASGASDASVSRVDASAASLLPPPTPSTASLVATVAARPATKAPAVASDDVSPFMAFCRANWGYFAALQTIALIGAANNGILAKKRRLEIAEINAKLRAMMQKYEEQQDACDPDGPASRKLSEGKRKLKEDDLDGAVQAFNEAALLVERGDDASALSVAKGVATALIRKGDLAAAIAVLEAKDVVDAAVRDGDGAVYGMLGDCYTDRGEFATAGKYYDKCLSMD</sequence>
<keyword evidence="3" id="KW-1185">Reference proteome</keyword>
<evidence type="ECO:0000313" key="2">
    <source>
        <dbReference type="EMBL" id="EEH60348.1"/>
    </source>
</evidence>
<protein>
    <submittedName>
        <fullName evidence="2">Predicted protein</fullName>
    </submittedName>
</protein>
<dbReference type="EMBL" id="GG663735">
    <property type="protein sequence ID" value="EEH60348.1"/>
    <property type="molecule type" value="Genomic_DNA"/>
</dbReference>
<dbReference type="KEGG" id="mpp:MICPUCDRAFT_50501"/>
<organism evidence="3">
    <name type="scientific">Micromonas pusilla (strain CCMP1545)</name>
    <name type="common">Picoplanktonic green alga</name>
    <dbReference type="NCBI Taxonomy" id="564608"/>
    <lineage>
        <taxon>Eukaryota</taxon>
        <taxon>Viridiplantae</taxon>
        <taxon>Chlorophyta</taxon>
        <taxon>Mamiellophyceae</taxon>
        <taxon>Mamiellales</taxon>
        <taxon>Mamiellaceae</taxon>
        <taxon>Micromonas</taxon>
    </lineage>
</organism>
<dbReference type="InterPro" id="IPR011990">
    <property type="entry name" value="TPR-like_helical_dom_sf"/>
</dbReference>
<dbReference type="AlphaFoldDB" id="C1MIA8"/>
<dbReference type="InterPro" id="IPR019734">
    <property type="entry name" value="TPR_rpt"/>
</dbReference>
<evidence type="ECO:0000313" key="3">
    <source>
        <dbReference type="Proteomes" id="UP000001876"/>
    </source>
</evidence>
<dbReference type="OMA" id="NWGYFAA"/>
<dbReference type="PROSITE" id="PS50293">
    <property type="entry name" value="TPR_REGION"/>
    <property type="match status" value="1"/>
</dbReference>
<dbReference type="OrthoDB" id="286233at2759"/>
<dbReference type="InterPro" id="IPR044243">
    <property type="entry name" value="FLU"/>
</dbReference>
<dbReference type="PANTHER" id="PTHR47310:SF2">
    <property type="entry name" value="PROTEIN FLUORESCENT IN BLUE LIGHT, CHLOROPLASTIC"/>
    <property type="match status" value="1"/>
</dbReference>
<evidence type="ECO:0000256" key="1">
    <source>
        <dbReference type="SAM" id="MobiDB-lite"/>
    </source>
</evidence>
<dbReference type="STRING" id="564608.C1MIA8"/>
<dbReference type="GeneID" id="9680827"/>